<reference evidence="7 8" key="1">
    <citation type="submission" date="2024-09" db="EMBL/GenBank/DDBJ databases">
        <authorList>
            <person name="Sun Q."/>
            <person name="Mori K."/>
        </authorList>
    </citation>
    <scope>NUCLEOTIDE SEQUENCE [LARGE SCALE GENOMIC DNA]</scope>
    <source>
        <strain evidence="7 8">KCTC 23076</strain>
    </source>
</reference>
<dbReference type="EMBL" id="JBHLTG010000003">
    <property type="protein sequence ID" value="MFC0679336.1"/>
    <property type="molecule type" value="Genomic_DNA"/>
</dbReference>
<dbReference type="InterPro" id="IPR003615">
    <property type="entry name" value="HNH_nuc"/>
</dbReference>
<protein>
    <recommendedName>
        <fullName evidence="4">Putative HNH nuclease YajD</fullName>
    </recommendedName>
</protein>
<sequence>MTMTTPQDAKLDRIVAEARRSAEQRDQGYRERALKMYPWVCGRCAREFTRANLRELTVHHRNHNHSDNPPDGSNWELLCVYCHDNEHSRQSDYTGVSALDAEDKTPAATSNPFADLKSLLGKRPPKDG</sequence>
<keyword evidence="2" id="KW-0378">Hydrolase</keyword>
<gene>
    <name evidence="7" type="ORF">ACFFGH_15990</name>
</gene>
<evidence type="ECO:0000256" key="3">
    <source>
        <dbReference type="ARBA" id="ARBA00038412"/>
    </source>
</evidence>
<comment type="caution">
    <text evidence="7">The sequence shown here is derived from an EMBL/GenBank/DDBJ whole genome shotgun (WGS) entry which is preliminary data.</text>
</comment>
<proteinExistence type="inferred from homology"/>
<feature type="region of interest" description="Disordered" evidence="5">
    <location>
        <begin position="93"/>
        <end position="128"/>
    </location>
</feature>
<dbReference type="PANTHER" id="PTHR41286">
    <property type="entry name" value="HNH NUCLEASE YAJD-RELATED"/>
    <property type="match status" value="1"/>
</dbReference>
<comment type="similarity">
    <text evidence="3">Belongs to the HNH nuclease family.</text>
</comment>
<evidence type="ECO:0000256" key="5">
    <source>
        <dbReference type="SAM" id="MobiDB-lite"/>
    </source>
</evidence>
<keyword evidence="8" id="KW-1185">Reference proteome</keyword>
<dbReference type="NCBIfam" id="NF008448">
    <property type="entry name" value="PRK11295.1"/>
    <property type="match status" value="1"/>
</dbReference>
<dbReference type="RefSeq" id="WP_386669989.1">
    <property type="nucleotide sequence ID" value="NZ_JBHLTG010000003.1"/>
</dbReference>
<dbReference type="InterPro" id="IPR002711">
    <property type="entry name" value="HNH"/>
</dbReference>
<evidence type="ECO:0000313" key="7">
    <source>
        <dbReference type="EMBL" id="MFC0679336.1"/>
    </source>
</evidence>
<evidence type="ECO:0000256" key="1">
    <source>
        <dbReference type="ARBA" id="ARBA00022722"/>
    </source>
</evidence>
<name>A0ABV6RRB6_9GAMM</name>
<dbReference type="PANTHER" id="PTHR41286:SF1">
    <property type="entry name" value="HNH NUCLEASE YAJD-RELATED"/>
    <property type="match status" value="1"/>
</dbReference>
<feature type="domain" description="HNH" evidence="6">
    <location>
        <begin position="41"/>
        <end position="89"/>
    </location>
</feature>
<dbReference type="Proteomes" id="UP001589896">
    <property type="component" value="Unassembled WGS sequence"/>
</dbReference>
<evidence type="ECO:0000256" key="4">
    <source>
        <dbReference type="ARBA" id="ARBA00040194"/>
    </source>
</evidence>
<accession>A0ABV6RRB6</accession>
<evidence type="ECO:0000259" key="6">
    <source>
        <dbReference type="Pfam" id="PF01844"/>
    </source>
</evidence>
<dbReference type="CDD" id="cd00085">
    <property type="entry name" value="HNHc"/>
    <property type="match status" value="1"/>
</dbReference>
<organism evidence="7 8">
    <name type="scientific">Lysobacter korlensis</name>
    <dbReference type="NCBI Taxonomy" id="553636"/>
    <lineage>
        <taxon>Bacteria</taxon>
        <taxon>Pseudomonadati</taxon>
        <taxon>Pseudomonadota</taxon>
        <taxon>Gammaproteobacteria</taxon>
        <taxon>Lysobacterales</taxon>
        <taxon>Lysobacteraceae</taxon>
        <taxon>Lysobacter</taxon>
    </lineage>
</organism>
<keyword evidence="1" id="KW-0540">Nuclease</keyword>
<dbReference type="Pfam" id="PF01844">
    <property type="entry name" value="HNH"/>
    <property type="match status" value="1"/>
</dbReference>
<evidence type="ECO:0000313" key="8">
    <source>
        <dbReference type="Proteomes" id="UP001589896"/>
    </source>
</evidence>
<evidence type="ECO:0000256" key="2">
    <source>
        <dbReference type="ARBA" id="ARBA00022801"/>
    </source>
</evidence>